<dbReference type="GO" id="GO:0009733">
    <property type="term" value="P:response to auxin"/>
    <property type="evidence" value="ECO:0007669"/>
    <property type="project" value="InterPro"/>
</dbReference>
<dbReference type="EMBL" id="BAABME010007516">
    <property type="protein sequence ID" value="GAA0171074.1"/>
    <property type="molecule type" value="Genomic_DNA"/>
</dbReference>
<dbReference type="PANTHER" id="PTHR31929">
    <property type="entry name" value="SAUR-LIKE AUXIN-RESPONSIVE PROTEIN FAMILY-RELATED"/>
    <property type="match status" value="1"/>
</dbReference>
<organism evidence="2 3">
    <name type="scientific">Lithospermum erythrorhizon</name>
    <name type="common">Purple gromwell</name>
    <name type="synonym">Lithospermum officinale var. erythrorhizon</name>
    <dbReference type="NCBI Taxonomy" id="34254"/>
    <lineage>
        <taxon>Eukaryota</taxon>
        <taxon>Viridiplantae</taxon>
        <taxon>Streptophyta</taxon>
        <taxon>Embryophyta</taxon>
        <taxon>Tracheophyta</taxon>
        <taxon>Spermatophyta</taxon>
        <taxon>Magnoliopsida</taxon>
        <taxon>eudicotyledons</taxon>
        <taxon>Gunneridae</taxon>
        <taxon>Pentapetalae</taxon>
        <taxon>asterids</taxon>
        <taxon>lamiids</taxon>
        <taxon>Boraginales</taxon>
        <taxon>Boraginaceae</taxon>
        <taxon>Boraginoideae</taxon>
        <taxon>Lithospermeae</taxon>
        <taxon>Lithospermum</taxon>
    </lineage>
</organism>
<reference evidence="2 3" key="1">
    <citation type="submission" date="2024-01" db="EMBL/GenBank/DDBJ databases">
        <title>The complete chloroplast genome sequence of Lithospermum erythrorhizon: insights into the phylogenetic relationship among Boraginaceae species and the maternal lineages of purple gromwells.</title>
        <authorList>
            <person name="Okada T."/>
            <person name="Watanabe K."/>
        </authorList>
    </citation>
    <scope>NUCLEOTIDE SEQUENCE [LARGE SCALE GENOMIC DNA]</scope>
</reference>
<protein>
    <submittedName>
        <fullName evidence="2">Uncharacterized protein</fullName>
    </submittedName>
</protein>
<evidence type="ECO:0000313" key="3">
    <source>
        <dbReference type="Proteomes" id="UP001454036"/>
    </source>
</evidence>
<name>A0AAV3R3W0_LITER</name>
<sequence length="103" mass="11648">MAIINLPSMLIANAKHICRFQSVLTRNRQTTSSVPKGHFPVYVGEAEKTRFIVPISYLSHPMFQELLGRAEEEFGFDHPMGALTIPCKKDAFLKLTCRLQQAN</sequence>
<comment type="caution">
    <text evidence="2">The sequence shown here is derived from an EMBL/GenBank/DDBJ whole genome shotgun (WGS) entry which is preliminary data.</text>
</comment>
<proteinExistence type="inferred from homology"/>
<dbReference type="Pfam" id="PF02519">
    <property type="entry name" value="Auxin_inducible"/>
    <property type="match status" value="1"/>
</dbReference>
<evidence type="ECO:0000256" key="1">
    <source>
        <dbReference type="ARBA" id="ARBA00006974"/>
    </source>
</evidence>
<evidence type="ECO:0000313" key="2">
    <source>
        <dbReference type="EMBL" id="GAA0171074.1"/>
    </source>
</evidence>
<gene>
    <name evidence="2" type="ORF">LIER_25194</name>
</gene>
<keyword evidence="3" id="KW-1185">Reference proteome</keyword>
<dbReference type="AlphaFoldDB" id="A0AAV3R3W0"/>
<comment type="similarity">
    <text evidence="1">Belongs to the ARG7 family.</text>
</comment>
<dbReference type="Proteomes" id="UP001454036">
    <property type="component" value="Unassembled WGS sequence"/>
</dbReference>
<accession>A0AAV3R3W0</accession>
<dbReference type="InterPro" id="IPR003676">
    <property type="entry name" value="SAUR_fam"/>
</dbReference>